<keyword evidence="2" id="KW-1185">Reference proteome</keyword>
<dbReference type="Proteomes" id="UP000218615">
    <property type="component" value="Unassembled WGS sequence"/>
</dbReference>
<gene>
    <name evidence="1" type="ORF">MNV_400002</name>
</gene>
<dbReference type="STRING" id="1392998.ANME2D_00334"/>
<dbReference type="OrthoDB" id="140467at2157"/>
<organism evidence="1 2">
    <name type="scientific">Candidatus Methanoperedens nitratireducens</name>
    <dbReference type="NCBI Taxonomy" id="1392998"/>
    <lineage>
        <taxon>Archaea</taxon>
        <taxon>Methanobacteriati</taxon>
        <taxon>Methanobacteriota</taxon>
        <taxon>Stenosarchaea group</taxon>
        <taxon>Methanomicrobia</taxon>
        <taxon>Methanosarcinales</taxon>
        <taxon>ANME-2 cluster</taxon>
        <taxon>Candidatus Methanoperedentaceae</taxon>
        <taxon>Candidatus Methanoperedens</taxon>
    </lineage>
</organism>
<protein>
    <submittedName>
        <fullName evidence="1">Uncharacterized protein</fullName>
    </submittedName>
</protein>
<reference evidence="2" key="1">
    <citation type="submission" date="2017-06" db="EMBL/GenBank/DDBJ databases">
        <authorList>
            <person name="Cremers G."/>
        </authorList>
    </citation>
    <scope>NUCLEOTIDE SEQUENCE [LARGE SCALE GENOMIC DNA]</scope>
</reference>
<sequence>MREIIVDIERNRIRLVIKHDEDEAVIRLKRDEARELSGKLNELLSDFEKRKKVRID</sequence>
<dbReference type="AlphaFoldDB" id="A0A284VQL7"/>
<dbReference type="RefSeq" id="WP_179293975.1">
    <property type="nucleotide sequence ID" value="NZ_FZMP01000186.1"/>
</dbReference>
<name>A0A284VQL7_9EURY</name>
<accession>A0A284VQL7</accession>
<evidence type="ECO:0000313" key="1">
    <source>
        <dbReference type="EMBL" id="SNQ61581.1"/>
    </source>
</evidence>
<evidence type="ECO:0000313" key="2">
    <source>
        <dbReference type="Proteomes" id="UP000218615"/>
    </source>
</evidence>
<proteinExistence type="predicted"/>
<dbReference type="EMBL" id="FZMP01000186">
    <property type="protein sequence ID" value="SNQ61581.1"/>
    <property type="molecule type" value="Genomic_DNA"/>
</dbReference>